<accession>A0A084W2S3</accession>
<dbReference type="EnsemblMetazoa" id="ASIC012395-RA">
    <property type="protein sequence ID" value="ASIC012395-PA"/>
    <property type="gene ID" value="ASIC012395"/>
</dbReference>
<feature type="region of interest" description="Disordered" evidence="1">
    <location>
        <begin position="53"/>
        <end position="122"/>
    </location>
</feature>
<evidence type="ECO:0000313" key="3">
    <source>
        <dbReference type="EnsemblMetazoa" id="ASIC012395-PA"/>
    </source>
</evidence>
<reference evidence="3" key="2">
    <citation type="submission" date="2020-05" db="UniProtKB">
        <authorList>
            <consortium name="EnsemblMetazoa"/>
        </authorList>
    </citation>
    <scope>IDENTIFICATION</scope>
</reference>
<organism evidence="2">
    <name type="scientific">Anopheles sinensis</name>
    <name type="common">Mosquito</name>
    <dbReference type="NCBI Taxonomy" id="74873"/>
    <lineage>
        <taxon>Eukaryota</taxon>
        <taxon>Metazoa</taxon>
        <taxon>Ecdysozoa</taxon>
        <taxon>Arthropoda</taxon>
        <taxon>Hexapoda</taxon>
        <taxon>Insecta</taxon>
        <taxon>Pterygota</taxon>
        <taxon>Neoptera</taxon>
        <taxon>Endopterygota</taxon>
        <taxon>Diptera</taxon>
        <taxon>Nematocera</taxon>
        <taxon>Culicoidea</taxon>
        <taxon>Culicidae</taxon>
        <taxon>Anophelinae</taxon>
        <taxon>Anopheles</taxon>
    </lineage>
</organism>
<feature type="compositionally biased region" description="Low complexity" evidence="1">
    <location>
        <begin position="104"/>
        <end position="113"/>
    </location>
</feature>
<proteinExistence type="predicted"/>
<dbReference type="STRING" id="74873.A0A084W2S3"/>
<gene>
    <name evidence="2" type="ORF">ZHAS_00012395</name>
</gene>
<dbReference type="EMBL" id="ATLV01019689">
    <property type="status" value="NOT_ANNOTATED_CDS"/>
    <property type="molecule type" value="Genomic_DNA"/>
</dbReference>
<reference evidence="2 4" key="1">
    <citation type="journal article" date="2014" name="BMC Genomics">
        <title>Genome sequence of Anopheles sinensis provides insight into genetics basis of mosquito competence for malaria parasites.</title>
        <authorList>
            <person name="Zhou D."/>
            <person name="Zhang D."/>
            <person name="Ding G."/>
            <person name="Shi L."/>
            <person name="Hou Q."/>
            <person name="Ye Y."/>
            <person name="Xu Y."/>
            <person name="Zhou H."/>
            <person name="Xiong C."/>
            <person name="Li S."/>
            <person name="Yu J."/>
            <person name="Hong S."/>
            <person name="Yu X."/>
            <person name="Zou P."/>
            <person name="Chen C."/>
            <person name="Chang X."/>
            <person name="Wang W."/>
            <person name="Lv Y."/>
            <person name="Sun Y."/>
            <person name="Ma L."/>
            <person name="Shen B."/>
            <person name="Zhu C."/>
        </authorList>
    </citation>
    <scope>NUCLEOTIDE SEQUENCE [LARGE SCALE GENOMIC DNA]</scope>
</reference>
<feature type="region of interest" description="Disordered" evidence="1">
    <location>
        <begin position="209"/>
        <end position="262"/>
    </location>
</feature>
<evidence type="ECO:0000256" key="1">
    <source>
        <dbReference type="SAM" id="MobiDB-lite"/>
    </source>
</evidence>
<dbReference type="AlphaFoldDB" id="A0A084W2S3"/>
<feature type="compositionally biased region" description="Low complexity" evidence="1">
    <location>
        <begin position="213"/>
        <end position="226"/>
    </location>
</feature>
<dbReference type="EMBL" id="KE525277">
    <property type="protein sequence ID" value="KFB44517.1"/>
    <property type="molecule type" value="Genomic_DNA"/>
</dbReference>
<evidence type="ECO:0000313" key="4">
    <source>
        <dbReference type="Proteomes" id="UP000030765"/>
    </source>
</evidence>
<protein>
    <submittedName>
        <fullName evidence="2 3">Uncharacterized protein</fullName>
    </submittedName>
</protein>
<evidence type="ECO:0000313" key="2">
    <source>
        <dbReference type="EMBL" id="KFB44517.1"/>
    </source>
</evidence>
<feature type="compositionally biased region" description="Low complexity" evidence="1">
    <location>
        <begin position="61"/>
        <end position="94"/>
    </location>
</feature>
<feature type="compositionally biased region" description="Low complexity" evidence="1">
    <location>
        <begin position="236"/>
        <end position="262"/>
    </location>
</feature>
<dbReference type="Proteomes" id="UP000030765">
    <property type="component" value="Unassembled WGS sequence"/>
</dbReference>
<name>A0A084W2S3_ANOSI</name>
<dbReference type="VEuPathDB" id="VectorBase:ASIC012395"/>
<keyword evidence="4" id="KW-1185">Reference proteome</keyword>
<dbReference type="OMA" id="QNIVQTH"/>
<sequence length="262" mass="30121">MAQYYKIVQSDELKNYPQLNIDNGIQLVMDESTGQLLHTQNIVQTHEPLLDTQQQQPSLHALQTPAEQQHQQQLLHQNQHQIHQMQPQLAQHQAPAPPPPPAQAPTQQPQLHTSPQQATLSGAQNQQVVQIVQGIQRHGQHIILRSTDQSKHQLTLQQAQNHVFTNQTQPAQLVMHQQMLQQRQAHVQAQQSQQLQTVQPNQSQIVYSDQLPQQQQQQQSMSMTQTEVHPAAGLPQMQQIKQQQQMTSHLQQQQQQNRHQHR</sequence>